<organism evidence="2 3">
    <name type="scientific">Candidatus Staskawiczbacteria bacterium RIFCSPHIGHO2_01_FULL_41_41</name>
    <dbReference type="NCBI Taxonomy" id="1802203"/>
    <lineage>
        <taxon>Bacteria</taxon>
        <taxon>Candidatus Staskawicziibacteriota</taxon>
    </lineage>
</organism>
<dbReference type="CDD" id="cd16376">
    <property type="entry name" value="Avd_like"/>
    <property type="match status" value="1"/>
</dbReference>
<sequence>MAINPPPNRSKIPMVLVRTKEAYRVWHDDLDNLTRIDRHTLGVKIDELFCALLELVYRGCFAYDKFEKLSLVSQAIAKCDVLRFFLQISWEQKIIDNKQYGSLILLLEEVGRMLGGWKRSIEEKTPARK</sequence>
<name>A0A1G2HSN7_9BACT</name>
<evidence type="ECO:0000259" key="1">
    <source>
        <dbReference type="Pfam" id="PF22296"/>
    </source>
</evidence>
<dbReference type="EMBL" id="MHOP01000020">
    <property type="protein sequence ID" value="OGZ65556.1"/>
    <property type="molecule type" value="Genomic_DNA"/>
</dbReference>
<proteinExistence type="predicted"/>
<dbReference type="AlphaFoldDB" id="A0A1G2HSN7"/>
<dbReference type="InterPro" id="IPR036583">
    <property type="entry name" value="23S_rRNA_IVS_sf"/>
</dbReference>
<reference evidence="2 3" key="1">
    <citation type="journal article" date="2016" name="Nat. Commun.">
        <title>Thousands of microbial genomes shed light on interconnected biogeochemical processes in an aquifer system.</title>
        <authorList>
            <person name="Anantharaman K."/>
            <person name="Brown C.T."/>
            <person name="Hug L.A."/>
            <person name="Sharon I."/>
            <person name="Castelle C.J."/>
            <person name="Probst A.J."/>
            <person name="Thomas B.C."/>
            <person name="Singh A."/>
            <person name="Wilkins M.J."/>
            <person name="Karaoz U."/>
            <person name="Brodie E.L."/>
            <person name="Williams K.H."/>
            <person name="Hubbard S.S."/>
            <person name="Banfield J.F."/>
        </authorList>
    </citation>
    <scope>NUCLEOTIDE SEQUENCE [LARGE SCALE GENOMIC DNA]</scope>
</reference>
<dbReference type="Proteomes" id="UP000178774">
    <property type="component" value="Unassembled WGS sequence"/>
</dbReference>
<comment type="caution">
    <text evidence="2">The sequence shown here is derived from an EMBL/GenBank/DDBJ whole genome shotgun (WGS) entry which is preliminary data.</text>
</comment>
<dbReference type="InterPro" id="IPR055360">
    <property type="entry name" value="bAvd"/>
</dbReference>
<protein>
    <recommendedName>
        <fullName evidence="1">bAvd-like domain-containing protein</fullName>
    </recommendedName>
</protein>
<dbReference type="Pfam" id="PF22296">
    <property type="entry name" value="bAvd"/>
    <property type="match status" value="1"/>
</dbReference>
<evidence type="ECO:0000313" key="2">
    <source>
        <dbReference type="EMBL" id="OGZ65556.1"/>
    </source>
</evidence>
<feature type="domain" description="bAvd-like" evidence="1">
    <location>
        <begin position="23"/>
        <end position="120"/>
    </location>
</feature>
<gene>
    <name evidence="2" type="ORF">A2822_03410</name>
</gene>
<dbReference type="Gene3D" id="1.20.1440.60">
    <property type="entry name" value="23S rRNA-intervening sequence"/>
    <property type="match status" value="1"/>
</dbReference>
<evidence type="ECO:0000313" key="3">
    <source>
        <dbReference type="Proteomes" id="UP000178774"/>
    </source>
</evidence>
<dbReference type="SUPFAM" id="SSF158446">
    <property type="entry name" value="IVS-encoded protein-like"/>
    <property type="match status" value="1"/>
</dbReference>
<accession>A0A1G2HSN7</accession>